<evidence type="ECO:0000256" key="2">
    <source>
        <dbReference type="ARBA" id="ARBA00012513"/>
    </source>
</evidence>
<gene>
    <name evidence="4" type="ORF">g.40790</name>
</gene>
<dbReference type="Pfam" id="PF00069">
    <property type="entry name" value="Pkinase"/>
    <property type="match status" value="1"/>
</dbReference>
<dbReference type="PANTHER" id="PTHR11909">
    <property type="entry name" value="CASEIN KINASE-RELATED"/>
    <property type="match status" value="1"/>
</dbReference>
<evidence type="ECO:0000259" key="3">
    <source>
        <dbReference type="PROSITE" id="PS50011"/>
    </source>
</evidence>
<comment type="similarity">
    <text evidence="1">Belongs to the protein kinase superfamily. CK1 Ser/Thr protein kinase family. Casein kinase I subfamily.</text>
</comment>
<feature type="domain" description="Protein kinase" evidence="3">
    <location>
        <begin position="164"/>
        <end position="444"/>
    </location>
</feature>
<dbReference type="PROSITE" id="PS50011">
    <property type="entry name" value="PROTEIN_KINASE_DOM"/>
    <property type="match status" value="1"/>
</dbReference>
<proteinExistence type="inferred from homology"/>
<dbReference type="SMART" id="SM00220">
    <property type="entry name" value="S_TKc"/>
    <property type="match status" value="1"/>
</dbReference>
<evidence type="ECO:0000256" key="1">
    <source>
        <dbReference type="ARBA" id="ARBA00005926"/>
    </source>
</evidence>
<dbReference type="EMBL" id="GDKF01007954">
    <property type="protein sequence ID" value="JAT70668.1"/>
    <property type="molecule type" value="Transcribed_RNA"/>
</dbReference>
<dbReference type="InterPro" id="IPR011009">
    <property type="entry name" value="Kinase-like_dom_sf"/>
</dbReference>
<dbReference type="InterPro" id="IPR050235">
    <property type="entry name" value="CK1_Ser-Thr_kinase"/>
</dbReference>
<dbReference type="Gene3D" id="1.10.510.10">
    <property type="entry name" value="Transferase(Phosphotransferase) domain 1"/>
    <property type="match status" value="1"/>
</dbReference>
<dbReference type="SUPFAM" id="SSF56112">
    <property type="entry name" value="Protein kinase-like (PK-like)"/>
    <property type="match status" value="1"/>
</dbReference>
<dbReference type="InterPro" id="IPR008271">
    <property type="entry name" value="Ser/Thr_kinase_AS"/>
</dbReference>
<sequence length="469" mass="51479">LTIIPKFSCKLRFSLMLPRASSAGTSTKCGDRRKCARRIASAGVVPSSLAMAESIGCAKKRARPCTPDQDSQLTKCVTGTGVMRHATPTSGCTTPHSEHGPMAHADGLVSPIVFLTPPCPSLECHEVAKVSRGPLPQVQGRQFRLEISSATSSGHTWTIQDYVLEVKTSLGEGGLGTVYRAEHSSGHIVAMKIGNAMEVGDFTWQTFLTEWNVYVALTHKQHCKWIPRAFQFGLHSAPTGTAPWMTMELLGPSLHDLRRRRVIAAPQVKALGSHALDALQWLHGRGYLHRDVKPENLVMPHGWVPDLEPAVRLIDLGMAQQWQAGQDPPRPTFAGTPDYASTASLYENELGPRDDMESLAYTLLYLWMGKLPWAGLPDMLSERTSGPNGWTREELAAMAENRESLLENAMQEGGVPAFLEDWLEHCLHLQPKDLPDYGYLRSLLDEEGAPLAQMGPVKGRIAKPLCAEE</sequence>
<name>A0A1D1ZUM5_AUXPR</name>
<dbReference type="PROSITE" id="PS00108">
    <property type="entry name" value="PROTEIN_KINASE_ST"/>
    <property type="match status" value="1"/>
</dbReference>
<reference evidence="4" key="1">
    <citation type="submission" date="2015-08" db="EMBL/GenBank/DDBJ databases">
        <authorList>
            <person name="Babu N.S."/>
            <person name="Beckwith C.J."/>
            <person name="Beseler K.G."/>
            <person name="Brison A."/>
            <person name="Carone J.V."/>
            <person name="Caskin T.P."/>
            <person name="Diamond M."/>
            <person name="Durham M.E."/>
            <person name="Foxe J.M."/>
            <person name="Go M."/>
            <person name="Henderson B.A."/>
            <person name="Jones I.B."/>
            <person name="McGettigan J.A."/>
            <person name="Micheletti S.J."/>
            <person name="Nasrallah M.E."/>
            <person name="Ortiz D."/>
            <person name="Piller C.R."/>
            <person name="Privatt S.R."/>
            <person name="Schneider S.L."/>
            <person name="Sharp S."/>
            <person name="Smith T.C."/>
            <person name="Stanton J.D."/>
            <person name="Ullery H.E."/>
            <person name="Wilson R.J."/>
            <person name="Serrano M.G."/>
            <person name="Buck G."/>
            <person name="Lee V."/>
            <person name="Wang Y."/>
            <person name="Carvalho R."/>
            <person name="Voegtly L."/>
            <person name="Shi R."/>
            <person name="Duckworth R."/>
            <person name="Johnson A."/>
            <person name="Loviza R."/>
            <person name="Walstead R."/>
            <person name="Shah Z."/>
            <person name="Kiflezghi M."/>
            <person name="Wade K."/>
            <person name="Ball S.L."/>
            <person name="Bradley K.W."/>
            <person name="Asai D.J."/>
            <person name="Bowman C.A."/>
            <person name="Russell D.A."/>
            <person name="Pope W.H."/>
            <person name="Jacobs-Sera D."/>
            <person name="Hendrix R.W."/>
            <person name="Hatfull G.F."/>
        </authorList>
    </citation>
    <scope>NUCLEOTIDE SEQUENCE</scope>
</reference>
<organism evidence="4">
    <name type="scientific">Auxenochlorella protothecoides</name>
    <name type="common">Green microalga</name>
    <name type="synonym">Chlorella protothecoides</name>
    <dbReference type="NCBI Taxonomy" id="3075"/>
    <lineage>
        <taxon>Eukaryota</taxon>
        <taxon>Viridiplantae</taxon>
        <taxon>Chlorophyta</taxon>
        <taxon>core chlorophytes</taxon>
        <taxon>Trebouxiophyceae</taxon>
        <taxon>Chlorellales</taxon>
        <taxon>Chlorellaceae</taxon>
        <taxon>Auxenochlorella</taxon>
    </lineage>
</organism>
<protein>
    <recommendedName>
        <fullName evidence="2">non-specific serine/threonine protein kinase</fullName>
        <ecNumber evidence="2">2.7.11.1</ecNumber>
    </recommendedName>
</protein>
<feature type="non-terminal residue" evidence="4">
    <location>
        <position position="1"/>
    </location>
</feature>
<evidence type="ECO:0000313" key="4">
    <source>
        <dbReference type="EMBL" id="JAT70668.1"/>
    </source>
</evidence>
<accession>A0A1D1ZUM5</accession>
<dbReference type="EC" id="2.7.11.1" evidence="2"/>
<dbReference type="GO" id="GO:0004674">
    <property type="term" value="F:protein serine/threonine kinase activity"/>
    <property type="evidence" value="ECO:0007669"/>
    <property type="project" value="UniProtKB-EC"/>
</dbReference>
<dbReference type="InterPro" id="IPR000719">
    <property type="entry name" value="Prot_kinase_dom"/>
</dbReference>
<dbReference type="GO" id="GO:0005524">
    <property type="term" value="F:ATP binding"/>
    <property type="evidence" value="ECO:0007669"/>
    <property type="project" value="InterPro"/>
</dbReference>
<dbReference type="AlphaFoldDB" id="A0A1D1ZUM5"/>